<dbReference type="Pfam" id="PF00097">
    <property type="entry name" value="zf-C3HC4"/>
    <property type="match status" value="1"/>
</dbReference>
<evidence type="ECO:0000256" key="10">
    <source>
        <dbReference type="ARBA" id="ARBA00031107"/>
    </source>
</evidence>
<dbReference type="RefSeq" id="XP_001011465.2">
    <property type="nucleotide sequence ID" value="XM_001011465.3"/>
</dbReference>
<dbReference type="SUPFAM" id="SSF57850">
    <property type="entry name" value="RING/U-box"/>
    <property type="match status" value="1"/>
</dbReference>
<dbReference type="InterPro" id="IPR017907">
    <property type="entry name" value="Znf_RING_CS"/>
</dbReference>
<evidence type="ECO:0000256" key="2">
    <source>
        <dbReference type="ARBA" id="ARBA00014068"/>
    </source>
</evidence>
<gene>
    <name evidence="14" type="ORF">TTHERM_00782090</name>
</gene>
<evidence type="ECO:0000313" key="14">
    <source>
        <dbReference type="EMBL" id="EAR91220.2"/>
    </source>
</evidence>
<dbReference type="SMART" id="SM00184">
    <property type="entry name" value="RING"/>
    <property type="match status" value="1"/>
</dbReference>
<evidence type="ECO:0000256" key="3">
    <source>
        <dbReference type="ARBA" id="ARBA00022692"/>
    </source>
</evidence>
<evidence type="ECO:0000256" key="4">
    <source>
        <dbReference type="ARBA" id="ARBA00022723"/>
    </source>
</evidence>
<dbReference type="InterPro" id="IPR038896">
    <property type="entry name" value="RNF170"/>
</dbReference>
<dbReference type="eggNOG" id="KOG2164">
    <property type="taxonomic scope" value="Eukaryota"/>
</dbReference>
<dbReference type="InterPro" id="IPR013083">
    <property type="entry name" value="Znf_RING/FYVE/PHD"/>
</dbReference>
<dbReference type="Pfam" id="PF06803">
    <property type="entry name" value="DUF1232"/>
    <property type="match status" value="1"/>
</dbReference>
<sequence>MNQSSPQENPKMVENDFSLGVVFTAVFTAILGLVLTGAKAIFTKTKNIVVGYVKEKINNFFHWDDTSAHQINKNPNKNRFDIRVCSICLNNIKNPVMSACNHPFCAECIFNMWETKQKKKLNCPYCRRDMNLLYRDFEENEMRTEEEKKILKELKDYNALYSGHKRSFIEMIRDAPFLLKMLMLKIRQWKNMWYVVTTMITSGRLIASLLYIISPIDLLPESFLGPIGLVDDFAVIGIALVIIANISYQLLRRDE</sequence>
<dbReference type="PANTHER" id="PTHR22894">
    <property type="entry name" value="RING-TYPE DOMAIN-CONTAINING PROTEIN"/>
    <property type="match status" value="1"/>
</dbReference>
<evidence type="ECO:0000256" key="11">
    <source>
        <dbReference type="PROSITE-ProRule" id="PRU00175"/>
    </source>
</evidence>
<dbReference type="InterPro" id="IPR001841">
    <property type="entry name" value="Znf_RING"/>
</dbReference>
<organism evidence="14 15">
    <name type="scientific">Tetrahymena thermophila (strain SB210)</name>
    <dbReference type="NCBI Taxonomy" id="312017"/>
    <lineage>
        <taxon>Eukaryota</taxon>
        <taxon>Sar</taxon>
        <taxon>Alveolata</taxon>
        <taxon>Ciliophora</taxon>
        <taxon>Intramacronucleata</taxon>
        <taxon>Oligohymenophorea</taxon>
        <taxon>Hymenostomatida</taxon>
        <taxon>Tetrahymenina</taxon>
        <taxon>Tetrahymenidae</taxon>
        <taxon>Tetrahymena</taxon>
    </lineage>
</organism>
<evidence type="ECO:0000256" key="8">
    <source>
        <dbReference type="ARBA" id="ARBA00023136"/>
    </source>
</evidence>
<keyword evidence="6" id="KW-0862">Zinc</keyword>
<keyword evidence="3 12" id="KW-0812">Transmembrane</keyword>
<keyword evidence="7 12" id="KW-1133">Transmembrane helix</keyword>
<dbReference type="AlphaFoldDB" id="Q231T2"/>
<dbReference type="UniPathway" id="UPA00143"/>
<feature type="domain" description="RING-type" evidence="13">
    <location>
        <begin position="85"/>
        <end position="127"/>
    </location>
</feature>
<comment type="subcellular location">
    <subcellularLocation>
        <location evidence="1">Endomembrane system</location>
        <topology evidence="1">Multi-pass membrane protein</topology>
    </subcellularLocation>
</comment>
<name>Q231T2_TETTS</name>
<feature type="transmembrane region" description="Helical" evidence="12">
    <location>
        <begin position="233"/>
        <end position="251"/>
    </location>
</feature>
<dbReference type="PANTHER" id="PTHR22894:SF5">
    <property type="entry name" value="RING-TYPE DOMAIN-CONTAINING PROTEIN"/>
    <property type="match status" value="1"/>
</dbReference>
<evidence type="ECO:0000313" key="15">
    <source>
        <dbReference type="Proteomes" id="UP000009168"/>
    </source>
</evidence>
<protein>
    <recommendedName>
        <fullName evidence="2">E3 ubiquitin-protein ligase RNF170</fullName>
    </recommendedName>
    <alternativeName>
        <fullName evidence="10">RING finger protein 170</fullName>
    </alternativeName>
    <alternativeName>
        <fullName evidence="9">RING-type E3 ubiquitin transferase RNF170</fullName>
    </alternativeName>
</protein>
<keyword evidence="4" id="KW-0479">Metal-binding</keyword>
<dbReference type="KEGG" id="tet:TTHERM_00782090"/>
<evidence type="ECO:0000256" key="9">
    <source>
        <dbReference type="ARBA" id="ARBA00030110"/>
    </source>
</evidence>
<dbReference type="OrthoDB" id="287615at2759"/>
<dbReference type="GeneID" id="7842029"/>
<dbReference type="InterPro" id="IPR018957">
    <property type="entry name" value="Znf_C3HC4_RING-type"/>
</dbReference>
<evidence type="ECO:0000256" key="1">
    <source>
        <dbReference type="ARBA" id="ARBA00004127"/>
    </source>
</evidence>
<dbReference type="EMBL" id="GG662770">
    <property type="protein sequence ID" value="EAR91220.2"/>
    <property type="molecule type" value="Genomic_DNA"/>
</dbReference>
<evidence type="ECO:0000256" key="7">
    <source>
        <dbReference type="ARBA" id="ARBA00022989"/>
    </source>
</evidence>
<dbReference type="Gene3D" id="3.30.40.10">
    <property type="entry name" value="Zinc/RING finger domain, C3HC4 (zinc finger)"/>
    <property type="match status" value="1"/>
</dbReference>
<dbReference type="GO" id="GO:0008270">
    <property type="term" value="F:zinc ion binding"/>
    <property type="evidence" value="ECO:0007669"/>
    <property type="project" value="UniProtKB-KW"/>
</dbReference>
<evidence type="ECO:0000256" key="6">
    <source>
        <dbReference type="ARBA" id="ARBA00022833"/>
    </source>
</evidence>
<dbReference type="GO" id="GO:0012505">
    <property type="term" value="C:endomembrane system"/>
    <property type="evidence" value="ECO:0007669"/>
    <property type="project" value="UniProtKB-SubCell"/>
</dbReference>
<dbReference type="GO" id="GO:0016567">
    <property type="term" value="P:protein ubiquitination"/>
    <property type="evidence" value="ECO:0007669"/>
    <property type="project" value="UniProtKB-UniPathway"/>
</dbReference>
<dbReference type="InterPro" id="IPR010652">
    <property type="entry name" value="DUF1232"/>
</dbReference>
<evidence type="ECO:0000256" key="12">
    <source>
        <dbReference type="SAM" id="Phobius"/>
    </source>
</evidence>
<reference evidence="15" key="1">
    <citation type="journal article" date="2006" name="PLoS Biol.">
        <title>Macronuclear genome sequence of the ciliate Tetrahymena thermophila, a model eukaryote.</title>
        <authorList>
            <person name="Eisen J.A."/>
            <person name="Coyne R.S."/>
            <person name="Wu M."/>
            <person name="Wu D."/>
            <person name="Thiagarajan M."/>
            <person name="Wortman J.R."/>
            <person name="Badger J.H."/>
            <person name="Ren Q."/>
            <person name="Amedeo P."/>
            <person name="Jones K.M."/>
            <person name="Tallon L.J."/>
            <person name="Delcher A.L."/>
            <person name="Salzberg S.L."/>
            <person name="Silva J.C."/>
            <person name="Haas B.J."/>
            <person name="Majoros W.H."/>
            <person name="Farzad M."/>
            <person name="Carlton J.M."/>
            <person name="Smith R.K. Jr."/>
            <person name="Garg J."/>
            <person name="Pearlman R.E."/>
            <person name="Karrer K.M."/>
            <person name="Sun L."/>
            <person name="Manning G."/>
            <person name="Elde N.C."/>
            <person name="Turkewitz A.P."/>
            <person name="Asai D.J."/>
            <person name="Wilkes D.E."/>
            <person name="Wang Y."/>
            <person name="Cai H."/>
            <person name="Collins K."/>
            <person name="Stewart B.A."/>
            <person name="Lee S.R."/>
            <person name="Wilamowska K."/>
            <person name="Weinberg Z."/>
            <person name="Ruzzo W.L."/>
            <person name="Wloga D."/>
            <person name="Gaertig J."/>
            <person name="Frankel J."/>
            <person name="Tsao C.-C."/>
            <person name="Gorovsky M.A."/>
            <person name="Keeling P.J."/>
            <person name="Waller R.F."/>
            <person name="Patron N.J."/>
            <person name="Cherry J.M."/>
            <person name="Stover N.A."/>
            <person name="Krieger C.J."/>
            <person name="del Toro C."/>
            <person name="Ryder H.F."/>
            <person name="Williamson S.C."/>
            <person name="Barbeau R.A."/>
            <person name="Hamilton E.P."/>
            <person name="Orias E."/>
        </authorList>
    </citation>
    <scope>NUCLEOTIDE SEQUENCE [LARGE SCALE GENOMIC DNA]</scope>
    <source>
        <strain evidence="15">SB210</strain>
    </source>
</reference>
<dbReference type="InParanoid" id="Q231T2"/>
<feature type="transmembrane region" description="Helical" evidence="12">
    <location>
        <begin position="20"/>
        <end position="42"/>
    </location>
</feature>
<evidence type="ECO:0000256" key="5">
    <source>
        <dbReference type="ARBA" id="ARBA00022771"/>
    </source>
</evidence>
<accession>Q231T2</accession>
<dbReference type="Proteomes" id="UP000009168">
    <property type="component" value="Unassembled WGS sequence"/>
</dbReference>
<evidence type="ECO:0000259" key="13">
    <source>
        <dbReference type="PROSITE" id="PS50089"/>
    </source>
</evidence>
<keyword evidence="15" id="KW-1185">Reference proteome</keyword>
<dbReference type="STRING" id="312017.Q231T2"/>
<dbReference type="PROSITE" id="PS50089">
    <property type="entry name" value="ZF_RING_2"/>
    <property type="match status" value="1"/>
</dbReference>
<dbReference type="PROSITE" id="PS00518">
    <property type="entry name" value="ZF_RING_1"/>
    <property type="match status" value="1"/>
</dbReference>
<dbReference type="HOGENOM" id="CLU_742895_0_0_1"/>
<keyword evidence="8 12" id="KW-0472">Membrane</keyword>
<keyword evidence="5 11" id="KW-0863">Zinc-finger</keyword>
<dbReference type="GO" id="GO:0061630">
    <property type="term" value="F:ubiquitin protein ligase activity"/>
    <property type="evidence" value="ECO:0007669"/>
    <property type="project" value="InterPro"/>
</dbReference>
<proteinExistence type="predicted"/>
<feature type="transmembrane region" description="Helical" evidence="12">
    <location>
        <begin position="191"/>
        <end position="213"/>
    </location>
</feature>